<evidence type="ECO:0000313" key="3">
    <source>
        <dbReference type="Proteomes" id="UP000250235"/>
    </source>
</evidence>
<organism evidence="2 3">
    <name type="scientific">Dorcoceras hygrometricum</name>
    <dbReference type="NCBI Taxonomy" id="472368"/>
    <lineage>
        <taxon>Eukaryota</taxon>
        <taxon>Viridiplantae</taxon>
        <taxon>Streptophyta</taxon>
        <taxon>Embryophyta</taxon>
        <taxon>Tracheophyta</taxon>
        <taxon>Spermatophyta</taxon>
        <taxon>Magnoliopsida</taxon>
        <taxon>eudicotyledons</taxon>
        <taxon>Gunneridae</taxon>
        <taxon>Pentapetalae</taxon>
        <taxon>asterids</taxon>
        <taxon>lamiids</taxon>
        <taxon>Lamiales</taxon>
        <taxon>Gesneriaceae</taxon>
        <taxon>Didymocarpoideae</taxon>
        <taxon>Trichosporeae</taxon>
        <taxon>Loxocarpinae</taxon>
        <taxon>Dorcoceras</taxon>
    </lineage>
</organism>
<sequence length="134" mass="15331">MRLPKSQRGSNRDLTLLRGKTVILQFGLEDFNHNLQHNPNPKHQNRRLPLTNTPPPPRVAGIRSGRFDKENPFVQNSSVLLVQPDEGVSVLVVDRIGDYLSQSTEKIRVLVIPVGARHKFQQGIRFERPMYDDN</sequence>
<gene>
    <name evidence="2" type="ORF">F511_17379</name>
</gene>
<dbReference type="Proteomes" id="UP000250235">
    <property type="component" value="Unassembled WGS sequence"/>
</dbReference>
<proteinExistence type="predicted"/>
<dbReference type="AlphaFoldDB" id="A0A2Z7B049"/>
<feature type="region of interest" description="Disordered" evidence="1">
    <location>
        <begin position="33"/>
        <end position="58"/>
    </location>
</feature>
<name>A0A2Z7B049_9LAMI</name>
<protein>
    <submittedName>
        <fullName evidence="2">Uncharacterized protein</fullName>
    </submittedName>
</protein>
<keyword evidence="3" id="KW-1185">Reference proteome</keyword>
<reference evidence="2 3" key="1">
    <citation type="journal article" date="2015" name="Proc. Natl. Acad. Sci. U.S.A.">
        <title>The resurrection genome of Boea hygrometrica: A blueprint for survival of dehydration.</title>
        <authorList>
            <person name="Xiao L."/>
            <person name="Yang G."/>
            <person name="Zhang L."/>
            <person name="Yang X."/>
            <person name="Zhao S."/>
            <person name="Ji Z."/>
            <person name="Zhou Q."/>
            <person name="Hu M."/>
            <person name="Wang Y."/>
            <person name="Chen M."/>
            <person name="Xu Y."/>
            <person name="Jin H."/>
            <person name="Xiao X."/>
            <person name="Hu G."/>
            <person name="Bao F."/>
            <person name="Hu Y."/>
            <person name="Wan P."/>
            <person name="Li L."/>
            <person name="Deng X."/>
            <person name="Kuang T."/>
            <person name="Xiang C."/>
            <person name="Zhu J.K."/>
            <person name="Oliver M.J."/>
            <person name="He Y."/>
        </authorList>
    </citation>
    <scope>NUCLEOTIDE SEQUENCE [LARGE SCALE GENOMIC DNA]</scope>
    <source>
        <strain evidence="3">cv. XS01</strain>
    </source>
</reference>
<evidence type="ECO:0000313" key="2">
    <source>
        <dbReference type="EMBL" id="KZV27103.1"/>
    </source>
</evidence>
<evidence type="ECO:0000256" key="1">
    <source>
        <dbReference type="SAM" id="MobiDB-lite"/>
    </source>
</evidence>
<feature type="compositionally biased region" description="Polar residues" evidence="1">
    <location>
        <begin position="33"/>
        <end position="42"/>
    </location>
</feature>
<dbReference type="EMBL" id="KV010679">
    <property type="protein sequence ID" value="KZV27103.1"/>
    <property type="molecule type" value="Genomic_DNA"/>
</dbReference>
<accession>A0A2Z7B049</accession>